<accession>A0A0N4UZV8</accession>
<sequence>MRDSKAALATFRENFAQGLAEALQPVQIDVRDRWPSELTSKNYLEGEVLQNGHFGRVVAARAFPVSHGLSHSEPRSCVIKYVDVASRFNLCYKGSISSKLDGLQRRILLEAYILNRTRHSNVMHAHATIFDADTMSLRIVFPRWYSLKFFIEKYRQERDGEPMHIRMIMMIVRQICRGLEYLHSANIVHSDVHPNNIYVTRGGTLKLGHFSQSRVLVNNSCRRCITPTGTEEFMCYEKQFNLRIARSFNECIPYDTAADIWSVGVLVIHLVSYFPNEKWHRLPKNFALQMGELKMPFKWMASELMQLRVRLARTGDENLKKFLGERLLNVYPNARATATEILQSDILKRWCNEELEKDKEFLVRNLIHRYDWPNRFGLESDGPNYDVCETKDIPVEFYWDNTWKKLEKRIFGYKLEVCDGKSKRPVCNTERVFTHSNNSLLETLMEAVETGELDIIDIIPVDQNIRTLCFKLMSGGSCRFRRSKSEIVEDFPRDEMDFFMANICRVDSKTTSNADMSRPISLFEGCFKCISNSEKNCSLIERIHCERLTGRGRNCAPRSGSSIYRRLVGDVRRMVIVVSGLGPVVLLTLSGAVT</sequence>
<evidence type="ECO:0000313" key="4">
    <source>
        <dbReference type="WBParaSite" id="EVEC_0000317801-mRNA-1"/>
    </source>
</evidence>
<dbReference type="WBParaSite" id="EVEC_0000317801-mRNA-1">
    <property type="protein sequence ID" value="EVEC_0000317801-mRNA-1"/>
    <property type="gene ID" value="EVEC_0000317801"/>
</dbReference>
<evidence type="ECO:0000313" key="2">
    <source>
        <dbReference type="EMBL" id="VDD87743.1"/>
    </source>
</evidence>
<dbReference type="GO" id="GO:0004674">
    <property type="term" value="F:protein serine/threonine kinase activity"/>
    <property type="evidence" value="ECO:0007669"/>
    <property type="project" value="TreeGrafter"/>
</dbReference>
<dbReference type="Proteomes" id="UP000274131">
    <property type="component" value="Unassembled WGS sequence"/>
</dbReference>
<name>A0A0N4UZV8_ENTVE</name>
<dbReference type="InterPro" id="IPR053235">
    <property type="entry name" value="Ser_Thr_kinase"/>
</dbReference>
<organism evidence="4">
    <name type="scientific">Enterobius vermicularis</name>
    <name type="common">Human pinworm</name>
    <dbReference type="NCBI Taxonomy" id="51028"/>
    <lineage>
        <taxon>Eukaryota</taxon>
        <taxon>Metazoa</taxon>
        <taxon>Ecdysozoa</taxon>
        <taxon>Nematoda</taxon>
        <taxon>Chromadorea</taxon>
        <taxon>Rhabditida</taxon>
        <taxon>Spirurina</taxon>
        <taxon>Oxyuridomorpha</taxon>
        <taxon>Oxyuroidea</taxon>
        <taxon>Oxyuridae</taxon>
        <taxon>Enterobius</taxon>
    </lineage>
</organism>
<dbReference type="InterPro" id="IPR011009">
    <property type="entry name" value="Kinase-like_dom_sf"/>
</dbReference>
<protein>
    <submittedName>
        <fullName evidence="4">Protein kinase domain-containing protein</fullName>
    </submittedName>
</protein>
<dbReference type="CDD" id="cd00180">
    <property type="entry name" value="PKc"/>
    <property type="match status" value="1"/>
</dbReference>
<dbReference type="AlphaFoldDB" id="A0A0N4UZV8"/>
<evidence type="ECO:0000313" key="3">
    <source>
        <dbReference type="Proteomes" id="UP000274131"/>
    </source>
</evidence>
<reference evidence="4" key="1">
    <citation type="submission" date="2017-02" db="UniProtKB">
        <authorList>
            <consortium name="WormBaseParasite"/>
        </authorList>
    </citation>
    <scope>IDENTIFICATION</scope>
</reference>
<dbReference type="PANTHER" id="PTHR24361">
    <property type="entry name" value="MITOGEN-ACTIVATED KINASE KINASE KINASE"/>
    <property type="match status" value="1"/>
</dbReference>
<keyword evidence="3" id="KW-1185">Reference proteome</keyword>
<proteinExistence type="predicted"/>
<dbReference type="PROSITE" id="PS50011">
    <property type="entry name" value="PROTEIN_KINASE_DOM"/>
    <property type="match status" value="1"/>
</dbReference>
<feature type="domain" description="Protein kinase" evidence="1">
    <location>
        <begin position="43"/>
        <end position="347"/>
    </location>
</feature>
<evidence type="ECO:0000259" key="1">
    <source>
        <dbReference type="PROSITE" id="PS50011"/>
    </source>
</evidence>
<dbReference type="STRING" id="51028.A0A0N4UZV8"/>
<dbReference type="Pfam" id="PF00069">
    <property type="entry name" value="Pkinase"/>
    <property type="match status" value="1"/>
</dbReference>
<dbReference type="EMBL" id="UXUI01007466">
    <property type="protein sequence ID" value="VDD87743.1"/>
    <property type="molecule type" value="Genomic_DNA"/>
</dbReference>
<reference evidence="2 3" key="2">
    <citation type="submission" date="2018-10" db="EMBL/GenBank/DDBJ databases">
        <authorList>
            <consortium name="Pathogen Informatics"/>
        </authorList>
    </citation>
    <scope>NUCLEOTIDE SEQUENCE [LARGE SCALE GENOMIC DNA]</scope>
</reference>
<dbReference type="OrthoDB" id="10252171at2759"/>
<dbReference type="Gene3D" id="1.10.510.10">
    <property type="entry name" value="Transferase(Phosphotransferase) domain 1"/>
    <property type="match status" value="1"/>
</dbReference>
<dbReference type="GO" id="GO:0005524">
    <property type="term" value="F:ATP binding"/>
    <property type="evidence" value="ECO:0007669"/>
    <property type="project" value="InterPro"/>
</dbReference>
<dbReference type="GO" id="GO:0005737">
    <property type="term" value="C:cytoplasm"/>
    <property type="evidence" value="ECO:0007669"/>
    <property type="project" value="TreeGrafter"/>
</dbReference>
<dbReference type="SUPFAM" id="SSF56112">
    <property type="entry name" value="Protein kinase-like (PK-like)"/>
    <property type="match status" value="1"/>
</dbReference>
<dbReference type="InterPro" id="IPR000719">
    <property type="entry name" value="Prot_kinase_dom"/>
</dbReference>
<gene>
    <name evidence="2" type="ORF">EVEC_LOCUS2886</name>
</gene>